<sequence length="333" mass="35144">MRWRLAAGGGLALALLALVVAWPRAIPELGSRAGCLAYGGLPPGWGEDPLAGMALIRGGRFVPGTEGGYPDERPLGAVEVGDFWIDRTEVTRAQFAAFVAATGYVTEAERQGGAALFRAPLENAADGSALPWWRYVEGADWRHPEGPDAAPAALNAHPVTLVTLADAQAYARWRGNELPSEAEWEYAARAGGDSARLGEAPLDAEGRPTANYWQGVFPVQDAGEDGFAGLAPSGCFAANGNGLYDMIGNVWEWTADAQWGRLISHANGDPGQLRAVPGGSRPQVIKGGSWLCASTYCARYRAAARERQEADLATSHVGFRTIRRIATGGTGGS</sequence>
<dbReference type="AlphaFoldDB" id="A0AAD1BZI4"/>
<organism evidence="2 3">
    <name type="scientific">Metapseudomonas furukawaii</name>
    <name type="common">Pseudomonas furukawaii</name>
    <dbReference type="NCBI Taxonomy" id="1149133"/>
    <lineage>
        <taxon>Bacteria</taxon>
        <taxon>Pseudomonadati</taxon>
        <taxon>Pseudomonadota</taxon>
        <taxon>Gammaproteobacteria</taxon>
        <taxon>Pseudomonadales</taxon>
        <taxon>Pseudomonadaceae</taxon>
        <taxon>Metapseudomonas</taxon>
    </lineage>
</organism>
<dbReference type="InterPro" id="IPR051043">
    <property type="entry name" value="Sulfatase_Mod_Factor_Kinase"/>
</dbReference>
<dbReference type="InterPro" id="IPR042095">
    <property type="entry name" value="SUMF_sf"/>
</dbReference>
<dbReference type="Proteomes" id="UP000218554">
    <property type="component" value="Chromosome"/>
</dbReference>
<reference evidence="3" key="1">
    <citation type="submission" date="2015-05" db="EMBL/GenBank/DDBJ databases">
        <title>Draft genome sequencing of a biphenyl-degrading bacterium, Pseudomonas balearica KF707 (=NBRC110670).</title>
        <authorList>
            <person name="Kimura N."/>
            <person name="Hirose J."/>
            <person name="Watanabe T."/>
            <person name="Suenaga H."/>
            <person name="Fujihara H."/>
            <person name="Noguchi M."/>
            <person name="Hashimoto M."/>
            <person name="Shimodaira J."/>
            <person name="Tsuchikane K."/>
            <person name="Hosoyama A."/>
            <person name="Yamazoe A."/>
            <person name="Fujita N."/>
            <person name="Furukawa K."/>
        </authorList>
    </citation>
    <scope>NUCLEOTIDE SEQUENCE [LARGE SCALE GENOMIC DNA]</scope>
    <source>
        <strain evidence="3">DSM 10086 / NBRC 110670 / KF707</strain>
    </source>
</reference>
<reference evidence="2 3" key="2">
    <citation type="journal article" date="2017" name="Int. J. Syst. Evol. Microbiol.">
        <title>Pseudomonas furukawaii sp. nov., a polychlorinated biphenyl-degrading bacterium isolated from biphenyl-contaminated soil in Japan.</title>
        <authorList>
            <person name="Kimura N."/>
            <person name="Watanabe T."/>
            <person name="Suenaga H."/>
            <person name="Fujihara H."/>
            <person name="Futagami T."/>
            <person name="Goto M."/>
            <person name="Hanada S."/>
            <person name="Hirose J."/>
        </authorList>
    </citation>
    <scope>NUCLEOTIDE SEQUENCE [LARGE SCALE GENOMIC DNA]</scope>
    <source>
        <strain evidence="3">DSM 10086 / NBRC 110670 / KF707</strain>
    </source>
</reference>
<dbReference type="SUPFAM" id="SSF56436">
    <property type="entry name" value="C-type lectin-like"/>
    <property type="match status" value="1"/>
</dbReference>
<dbReference type="Pfam" id="PF03781">
    <property type="entry name" value="FGE-sulfatase"/>
    <property type="match status" value="1"/>
</dbReference>
<feature type="domain" description="Sulfatase-modifying factor enzyme-like" evidence="1">
    <location>
        <begin position="51"/>
        <end position="323"/>
    </location>
</feature>
<dbReference type="PANTHER" id="PTHR23150:SF19">
    <property type="entry name" value="FORMYLGLYCINE-GENERATING ENZYME"/>
    <property type="match status" value="1"/>
</dbReference>
<dbReference type="Gene3D" id="3.90.1580.10">
    <property type="entry name" value="paralog of FGE (formylglycine-generating enzyme)"/>
    <property type="match status" value="1"/>
</dbReference>
<dbReference type="PANTHER" id="PTHR23150">
    <property type="entry name" value="SULFATASE MODIFYING FACTOR 1, 2"/>
    <property type="match status" value="1"/>
</dbReference>
<evidence type="ECO:0000259" key="1">
    <source>
        <dbReference type="Pfam" id="PF03781"/>
    </source>
</evidence>
<evidence type="ECO:0000313" key="3">
    <source>
        <dbReference type="Proteomes" id="UP000218554"/>
    </source>
</evidence>
<keyword evidence="3" id="KW-1185">Reference proteome</keyword>
<proteinExistence type="predicted"/>
<dbReference type="EMBL" id="AP014862">
    <property type="protein sequence ID" value="BAU74138.1"/>
    <property type="molecule type" value="Genomic_DNA"/>
</dbReference>
<dbReference type="InterPro" id="IPR016187">
    <property type="entry name" value="CTDL_fold"/>
</dbReference>
<accession>A0AAD1BZI4</accession>
<dbReference type="GO" id="GO:0120147">
    <property type="term" value="F:formylglycine-generating oxidase activity"/>
    <property type="evidence" value="ECO:0007669"/>
    <property type="project" value="TreeGrafter"/>
</dbReference>
<gene>
    <name evidence="2" type="ORF">KF707C_24500</name>
</gene>
<protein>
    <submittedName>
        <fullName evidence="2">Sulfatase modifying factor 1 (C-alpha-formyglycine-generating enzyme 1)</fullName>
    </submittedName>
</protein>
<evidence type="ECO:0000313" key="2">
    <source>
        <dbReference type="EMBL" id="BAU74138.1"/>
    </source>
</evidence>
<name>A0AAD1BZI4_METFU</name>
<dbReference type="KEGG" id="pfuw:KF707C_24500"/>
<dbReference type="RefSeq" id="WP_003454003.1">
    <property type="nucleotide sequence ID" value="NZ_AJMR01000191.1"/>
</dbReference>
<dbReference type="InterPro" id="IPR005532">
    <property type="entry name" value="SUMF_dom"/>
</dbReference>